<organism evidence="2 3">
    <name type="scientific">Butyricicoccus porcorum</name>
    <dbReference type="NCBI Taxonomy" id="1945634"/>
    <lineage>
        <taxon>Bacteria</taxon>
        <taxon>Bacillati</taxon>
        <taxon>Bacillota</taxon>
        <taxon>Clostridia</taxon>
        <taxon>Eubacteriales</taxon>
        <taxon>Butyricicoccaceae</taxon>
        <taxon>Butyricicoccus</taxon>
    </lineage>
</organism>
<accession>A0A252F5A9</accession>
<keyword evidence="3" id="KW-1185">Reference proteome</keyword>
<protein>
    <submittedName>
        <fullName evidence="2">Spermidine acetyltransferase</fullName>
    </submittedName>
</protein>
<dbReference type="Gene3D" id="3.40.630.30">
    <property type="match status" value="1"/>
</dbReference>
<dbReference type="PROSITE" id="PS51186">
    <property type="entry name" value="GNAT"/>
    <property type="match status" value="1"/>
</dbReference>
<evidence type="ECO:0000259" key="1">
    <source>
        <dbReference type="PROSITE" id="PS51186"/>
    </source>
</evidence>
<dbReference type="InterPro" id="IPR000182">
    <property type="entry name" value="GNAT_dom"/>
</dbReference>
<dbReference type="OrthoDB" id="9127144at2"/>
<feature type="domain" description="N-acetyltransferase" evidence="1">
    <location>
        <begin position="2"/>
        <end position="151"/>
    </location>
</feature>
<dbReference type="RefSeq" id="WP_087018303.1">
    <property type="nucleotide sequence ID" value="NZ_NHOC01000004.1"/>
</dbReference>
<keyword evidence="2" id="KW-0808">Transferase</keyword>
<evidence type="ECO:0000313" key="2">
    <source>
        <dbReference type="EMBL" id="OUM20912.1"/>
    </source>
</evidence>
<dbReference type="InterPro" id="IPR016181">
    <property type="entry name" value="Acyl_CoA_acyltransferase"/>
</dbReference>
<dbReference type="GO" id="GO:0016747">
    <property type="term" value="F:acyltransferase activity, transferring groups other than amino-acyl groups"/>
    <property type="evidence" value="ECO:0007669"/>
    <property type="project" value="InterPro"/>
</dbReference>
<sequence length="151" mass="17661">MMEFREIDRSNYWDCISLTVDDSQKWFVADNKWSLVEAAYEDGLYTLGVYHGDTMVGFILYDFDDTIPGWSMSRFMIGKQYQGKGYGKQAVVAFLDYFKKKHNAEKLYISVSLDNAVVRGMYADIGFEEIKEVAYLFPGRQFREMQMVKKL</sequence>
<dbReference type="EMBL" id="NHOC01000004">
    <property type="protein sequence ID" value="OUM20912.1"/>
    <property type="molecule type" value="Genomic_DNA"/>
</dbReference>
<evidence type="ECO:0000313" key="3">
    <source>
        <dbReference type="Proteomes" id="UP000194903"/>
    </source>
</evidence>
<comment type="caution">
    <text evidence="2">The sequence shown here is derived from an EMBL/GenBank/DDBJ whole genome shotgun (WGS) entry which is preliminary data.</text>
</comment>
<name>A0A252F5A9_9FIRM</name>
<dbReference type="AlphaFoldDB" id="A0A252F5A9"/>
<dbReference type="CDD" id="cd04301">
    <property type="entry name" value="NAT_SF"/>
    <property type="match status" value="1"/>
</dbReference>
<dbReference type="SUPFAM" id="SSF55729">
    <property type="entry name" value="Acyl-CoA N-acyltransferases (Nat)"/>
    <property type="match status" value="1"/>
</dbReference>
<dbReference type="Proteomes" id="UP000194903">
    <property type="component" value="Unassembled WGS sequence"/>
</dbReference>
<proteinExistence type="predicted"/>
<gene>
    <name evidence="2" type="ORF">CBW42_04815</name>
</gene>
<reference evidence="2 3" key="1">
    <citation type="submission" date="2017-05" db="EMBL/GenBank/DDBJ databases">
        <title>Butyricicoccus porcorum sp. nov. a butyrate-producing bacterium from the swine intestinal tract.</title>
        <authorList>
            <person name="Trachsel J."/>
            <person name="Humphrey S."/>
            <person name="Allen H.K."/>
        </authorList>
    </citation>
    <scope>NUCLEOTIDE SEQUENCE [LARGE SCALE GENOMIC DNA]</scope>
    <source>
        <strain evidence="2">BB10</strain>
    </source>
</reference>
<dbReference type="Pfam" id="PF00583">
    <property type="entry name" value="Acetyltransf_1"/>
    <property type="match status" value="1"/>
</dbReference>